<dbReference type="Gene3D" id="1.10.3210.30">
    <property type="match status" value="1"/>
</dbReference>
<dbReference type="InterPro" id="IPR006483">
    <property type="entry name" value="CRISPR-assoc_Cas3_HD"/>
</dbReference>
<evidence type="ECO:0000259" key="11">
    <source>
        <dbReference type="PROSITE" id="PS51643"/>
    </source>
</evidence>
<evidence type="ECO:0000256" key="2">
    <source>
        <dbReference type="ARBA" id="ARBA00009046"/>
    </source>
</evidence>
<dbReference type="PANTHER" id="PTHR47962:SF5">
    <property type="entry name" value="ATP-DEPENDENT HELICASE LHR-RELATED"/>
    <property type="match status" value="1"/>
</dbReference>
<feature type="domain" description="HD Cas3-type" evidence="11">
    <location>
        <begin position="25"/>
        <end position="247"/>
    </location>
</feature>
<comment type="similarity">
    <text evidence="1">In the N-terminal section; belongs to the CRISPR-associated nuclease Cas3-HD family.</text>
</comment>
<gene>
    <name evidence="12" type="ORF">CNLFYP112_02033</name>
</gene>
<keyword evidence="3" id="KW-0540">Nuclease</keyword>
<keyword evidence="4" id="KW-0479">Metal-binding</keyword>
<evidence type="ECO:0000256" key="1">
    <source>
        <dbReference type="ARBA" id="ARBA00006847"/>
    </source>
</evidence>
<dbReference type="NCBIfam" id="TIGR01596">
    <property type="entry name" value="cas3_HD"/>
    <property type="match status" value="1"/>
</dbReference>
<dbReference type="Pfam" id="PF22590">
    <property type="entry name" value="Cas3-like_C_2"/>
    <property type="match status" value="1"/>
</dbReference>
<dbReference type="PROSITE" id="PS51192">
    <property type="entry name" value="HELICASE_ATP_BIND_1"/>
    <property type="match status" value="1"/>
</dbReference>
<evidence type="ECO:0000256" key="5">
    <source>
        <dbReference type="ARBA" id="ARBA00022741"/>
    </source>
</evidence>
<dbReference type="SMART" id="SM00490">
    <property type="entry name" value="HELICc"/>
    <property type="match status" value="1"/>
</dbReference>
<dbReference type="InterPro" id="IPR006474">
    <property type="entry name" value="Helicase_Cas3_CRISPR-ass_core"/>
</dbReference>
<dbReference type="GO" id="GO:0016887">
    <property type="term" value="F:ATP hydrolysis activity"/>
    <property type="evidence" value="ECO:0007669"/>
    <property type="project" value="TreeGrafter"/>
</dbReference>
<protein>
    <submittedName>
        <fullName evidence="12">Helicase Cas3</fullName>
    </submittedName>
</protein>
<dbReference type="Pfam" id="PF18019">
    <property type="entry name" value="Cas3_HD"/>
    <property type="match status" value="1"/>
</dbReference>
<dbReference type="InterPro" id="IPR038257">
    <property type="entry name" value="CRISPR-assoc_Cas3_HD_sf"/>
</dbReference>
<evidence type="ECO:0000259" key="10">
    <source>
        <dbReference type="PROSITE" id="PS51192"/>
    </source>
</evidence>
<keyword evidence="8" id="KW-0067">ATP-binding</keyword>
<dbReference type="InterPro" id="IPR001650">
    <property type="entry name" value="Helicase_C-like"/>
</dbReference>
<evidence type="ECO:0000256" key="4">
    <source>
        <dbReference type="ARBA" id="ARBA00022723"/>
    </source>
</evidence>
<dbReference type="GO" id="GO:0005524">
    <property type="term" value="F:ATP binding"/>
    <property type="evidence" value="ECO:0007669"/>
    <property type="project" value="UniProtKB-KW"/>
</dbReference>
<dbReference type="InterPro" id="IPR011545">
    <property type="entry name" value="DEAD/DEAH_box_helicase_dom"/>
</dbReference>
<dbReference type="EMBL" id="CACRTG010000016">
    <property type="protein sequence ID" value="VYT15738.1"/>
    <property type="molecule type" value="Genomic_DNA"/>
</dbReference>
<dbReference type="GO" id="GO:0003677">
    <property type="term" value="F:DNA binding"/>
    <property type="evidence" value="ECO:0007669"/>
    <property type="project" value="TreeGrafter"/>
</dbReference>
<dbReference type="CDD" id="cd09641">
    <property type="entry name" value="Cas3''_I"/>
    <property type="match status" value="1"/>
</dbReference>
<dbReference type="AlphaFoldDB" id="A0A6N2UDL5"/>
<evidence type="ECO:0000256" key="9">
    <source>
        <dbReference type="ARBA" id="ARBA00023118"/>
    </source>
</evidence>
<dbReference type="InterPro" id="IPR054712">
    <property type="entry name" value="Cas3-like_dom"/>
</dbReference>
<feature type="domain" description="Helicase ATP-binding" evidence="10">
    <location>
        <begin position="319"/>
        <end position="518"/>
    </location>
</feature>
<keyword evidence="9" id="KW-0051">Antiviral defense</keyword>
<dbReference type="GO" id="GO:0004386">
    <property type="term" value="F:helicase activity"/>
    <property type="evidence" value="ECO:0007669"/>
    <property type="project" value="UniProtKB-KW"/>
</dbReference>
<dbReference type="Gene3D" id="3.40.50.300">
    <property type="entry name" value="P-loop containing nucleotide triphosphate hydrolases"/>
    <property type="match status" value="2"/>
</dbReference>
<accession>A0A6N2UDL5</accession>
<comment type="similarity">
    <text evidence="2">In the central section; belongs to the CRISPR-associated helicase Cas3 family.</text>
</comment>
<evidence type="ECO:0000256" key="3">
    <source>
        <dbReference type="ARBA" id="ARBA00022722"/>
    </source>
</evidence>
<organism evidence="12">
    <name type="scientific">[Clostridium] nexile</name>
    <dbReference type="NCBI Taxonomy" id="29361"/>
    <lineage>
        <taxon>Bacteria</taxon>
        <taxon>Bacillati</taxon>
        <taxon>Bacillota</taxon>
        <taxon>Clostridia</taxon>
        <taxon>Lachnospirales</taxon>
        <taxon>Lachnospiraceae</taxon>
        <taxon>Tyzzerella</taxon>
    </lineage>
</organism>
<keyword evidence="6" id="KW-0378">Hydrolase</keyword>
<keyword evidence="5" id="KW-0547">Nucleotide-binding</keyword>
<proteinExistence type="inferred from homology"/>
<dbReference type="GO" id="GO:0004518">
    <property type="term" value="F:nuclease activity"/>
    <property type="evidence" value="ECO:0007669"/>
    <property type="project" value="UniProtKB-KW"/>
</dbReference>
<evidence type="ECO:0000256" key="7">
    <source>
        <dbReference type="ARBA" id="ARBA00022806"/>
    </source>
</evidence>
<dbReference type="InterPro" id="IPR052511">
    <property type="entry name" value="ATP-dep_Helicase"/>
</dbReference>
<evidence type="ECO:0000256" key="8">
    <source>
        <dbReference type="ARBA" id="ARBA00022840"/>
    </source>
</evidence>
<evidence type="ECO:0000313" key="12">
    <source>
        <dbReference type="EMBL" id="VYT15738.1"/>
    </source>
</evidence>
<evidence type="ECO:0000256" key="6">
    <source>
        <dbReference type="ARBA" id="ARBA00022801"/>
    </source>
</evidence>
<dbReference type="InterPro" id="IPR027417">
    <property type="entry name" value="P-loop_NTPase"/>
</dbReference>
<dbReference type="SMART" id="SM00487">
    <property type="entry name" value="DEXDc"/>
    <property type="match status" value="1"/>
</dbReference>
<dbReference type="PANTHER" id="PTHR47962">
    <property type="entry name" value="ATP-DEPENDENT HELICASE LHR-RELATED-RELATED"/>
    <property type="match status" value="1"/>
</dbReference>
<dbReference type="PROSITE" id="PS51643">
    <property type="entry name" value="HD_CAS3"/>
    <property type="match status" value="1"/>
</dbReference>
<keyword evidence="7 12" id="KW-0347">Helicase</keyword>
<dbReference type="Pfam" id="PF00270">
    <property type="entry name" value="DEAD"/>
    <property type="match status" value="1"/>
</dbReference>
<sequence>MENLMLSIKKLMNCSEECYAHISTNGKEKETLYAHTQLSQKYWICIFRKKHIHVIVEKFEKEYLGAISDEAKILFETMLVNIVTFHDFGKVNPIFQKKKMEHEFHLELAPDNNIGSKHSILSSVFYLDYFLGKINELEDKAERELLKDFAYINSYIIARHHGKLVDLEQYLKSLSGRDTEGEDLGVRARAWLEKWKKEVMGEDKVSKFRNRWERMLERNGGEENRKRVYLYGLTRLLYSMLIASDYYATSEYMKGVEIQNFGEIEKCDEIINIYEQSPVQKSIRSYEETYYPRNQEALERETDINVLRTELFLDAECELKKNIDASVFYLEAPTGSGKSNTAMNLSFTFMKQNEDIRKIFYIYPFNTLVEQNMDSINKVFGENKEVMTQVAVVNSLVPLKERVDEDEWNGKDESEKYQRILLDRQFLNYPIVLSTHVMLFRTLFGQYKEDAFGFYQLCNSVIVLDEIQSYRNALWTEIITFFKGFAELLNIKIIIMSATLPNLEMLTENQAKTVRLVKEREKYFKHPKFAKRVVANYELLDQKITLDELMKHILGNIGNKRKILVEFIKKASAEEFYKKILEESTCPVFLMTGDSSIQDRKKVIEKIKGQKSVLLIATQVIEAGVDIDMDIGYKDISRLDSEEQFMGRVNRSAKRKGMVYFFDLDDAAGVYGSDDVRIEEKVTLKMDAMREVLTTKDFPKFYEENILPEIKKRGEEVDSKKNLEIFFQEDVQKLKMPEIDKKMRLIDDNRNMLSVYLAREITEEKGEVVNGREIWEEYRQLLEAEKMEYVEKTVKLRNIRSKMNGFIYQLSENAHFQEDEQIGDIYYIENGEDYFDENSILKRERFQDGTDLFI</sequence>
<dbReference type="GO" id="GO:0051607">
    <property type="term" value="P:defense response to virus"/>
    <property type="evidence" value="ECO:0007669"/>
    <property type="project" value="UniProtKB-KW"/>
</dbReference>
<dbReference type="GO" id="GO:0046872">
    <property type="term" value="F:metal ion binding"/>
    <property type="evidence" value="ECO:0007669"/>
    <property type="project" value="UniProtKB-KW"/>
</dbReference>
<dbReference type="InterPro" id="IPR014001">
    <property type="entry name" value="Helicase_ATP-bd"/>
</dbReference>
<reference evidence="12" key="1">
    <citation type="submission" date="2019-11" db="EMBL/GenBank/DDBJ databases">
        <authorList>
            <person name="Feng L."/>
        </authorList>
    </citation>
    <scope>NUCLEOTIDE SEQUENCE</scope>
    <source>
        <strain evidence="12">CnexileLFYP112</strain>
    </source>
</reference>
<name>A0A6N2UDL5_9FIRM</name>
<dbReference type="NCBIfam" id="TIGR01587">
    <property type="entry name" value="cas3_core"/>
    <property type="match status" value="1"/>
</dbReference>
<dbReference type="SUPFAM" id="SSF52540">
    <property type="entry name" value="P-loop containing nucleoside triphosphate hydrolases"/>
    <property type="match status" value="1"/>
</dbReference>